<dbReference type="Pfam" id="PF07506">
    <property type="entry name" value="RepB"/>
    <property type="match status" value="1"/>
</dbReference>
<dbReference type="InterPro" id="IPR036086">
    <property type="entry name" value="ParB/Sulfiredoxin_sf"/>
</dbReference>
<proteinExistence type="inferred from homology"/>
<evidence type="ECO:0000256" key="1">
    <source>
        <dbReference type="ARBA" id="ARBA00006295"/>
    </source>
</evidence>
<dbReference type="CDD" id="cd16405">
    <property type="entry name" value="RepB_like_N"/>
    <property type="match status" value="1"/>
</dbReference>
<organism evidence="3 4">
    <name type="scientific">Methylocella tundrae</name>
    <dbReference type="NCBI Taxonomy" id="227605"/>
    <lineage>
        <taxon>Bacteria</taxon>
        <taxon>Pseudomonadati</taxon>
        <taxon>Pseudomonadota</taxon>
        <taxon>Alphaproteobacteria</taxon>
        <taxon>Hyphomicrobiales</taxon>
        <taxon>Beijerinckiaceae</taxon>
        <taxon>Methylocella</taxon>
    </lineage>
</organism>
<dbReference type="InterPro" id="IPR011111">
    <property type="entry name" value="Plasmid_RepB"/>
</dbReference>
<dbReference type="GO" id="GO:0003677">
    <property type="term" value="F:DNA binding"/>
    <property type="evidence" value="ECO:0007669"/>
    <property type="project" value="InterPro"/>
</dbReference>
<dbReference type="Gene3D" id="3.90.1530.10">
    <property type="entry name" value="Conserved hypothetical protein from pyrococcus furiosus pfu- 392566-001, ParB domain"/>
    <property type="match status" value="1"/>
</dbReference>
<dbReference type="InterPro" id="IPR004437">
    <property type="entry name" value="ParB/RepB/Spo0J"/>
</dbReference>
<dbReference type="EMBL" id="LR536452">
    <property type="protein sequence ID" value="VFU17446.1"/>
    <property type="molecule type" value="Genomic_DNA"/>
</dbReference>
<dbReference type="KEGG" id="mtun:MTUNDRAET4_0037.2"/>
<dbReference type="NCBIfam" id="TIGR03454">
    <property type="entry name" value="partition_RepB"/>
    <property type="match status" value="1"/>
</dbReference>
<dbReference type="GO" id="GO:0005694">
    <property type="term" value="C:chromosome"/>
    <property type="evidence" value="ECO:0007669"/>
    <property type="project" value="TreeGrafter"/>
</dbReference>
<name>A0A4U8Z8I3_METTU</name>
<evidence type="ECO:0000313" key="4">
    <source>
        <dbReference type="Proteomes" id="UP000294360"/>
    </source>
</evidence>
<geneLocation type="plasmid" evidence="3 4">
    <name>3</name>
</geneLocation>
<dbReference type="RefSeq" id="WP_134493268.1">
    <property type="nucleotide sequence ID" value="NZ_CP139087.1"/>
</dbReference>
<dbReference type="InterPro" id="IPR050336">
    <property type="entry name" value="Chromosome_partition/occlusion"/>
</dbReference>
<dbReference type="Proteomes" id="UP000294360">
    <property type="component" value="Plasmid 3"/>
</dbReference>
<evidence type="ECO:0000259" key="2">
    <source>
        <dbReference type="SMART" id="SM00470"/>
    </source>
</evidence>
<dbReference type="GO" id="GO:0007059">
    <property type="term" value="P:chromosome segregation"/>
    <property type="evidence" value="ECO:0007669"/>
    <property type="project" value="TreeGrafter"/>
</dbReference>
<dbReference type="InterPro" id="IPR017819">
    <property type="entry name" value="Plasmid_partition_RepB"/>
</dbReference>
<dbReference type="PANTHER" id="PTHR33375">
    <property type="entry name" value="CHROMOSOME-PARTITIONING PROTEIN PARB-RELATED"/>
    <property type="match status" value="1"/>
</dbReference>
<dbReference type="NCBIfam" id="TIGR00180">
    <property type="entry name" value="parB_part"/>
    <property type="match status" value="1"/>
</dbReference>
<gene>
    <name evidence="3" type="primary">repB</name>
    <name evidence="3" type="ORF">MTUNDRAET4_0037</name>
</gene>
<dbReference type="PANTHER" id="PTHR33375:SF1">
    <property type="entry name" value="CHROMOSOME-PARTITIONING PROTEIN PARB-RELATED"/>
    <property type="match status" value="1"/>
</dbReference>
<protein>
    <submittedName>
        <fullName evidence="3">Plasmid Partitioning protein repB</fullName>
    </submittedName>
</protein>
<dbReference type="InterPro" id="IPR037972">
    <property type="entry name" value="RepB_N"/>
</dbReference>
<dbReference type="InterPro" id="IPR003115">
    <property type="entry name" value="ParB_N"/>
</dbReference>
<dbReference type="AlphaFoldDB" id="A0A4U8Z8I3"/>
<keyword evidence="3" id="KW-0614">Plasmid</keyword>
<reference evidence="3 4" key="1">
    <citation type="submission" date="2019-03" db="EMBL/GenBank/DDBJ databases">
        <authorList>
            <person name="Kox A.R. M."/>
        </authorList>
    </citation>
    <scope>NUCLEOTIDE SEQUENCE [LARGE SCALE GENOMIC DNA]</scope>
    <source>
        <strain evidence="3">MTUNDRAET4 annotated genome</strain>
        <plasmid evidence="4">3</plasmid>
    </source>
</reference>
<dbReference type="Pfam" id="PF02195">
    <property type="entry name" value="ParB_N"/>
    <property type="match status" value="1"/>
</dbReference>
<comment type="similarity">
    <text evidence="1">Belongs to the ParB family.</text>
</comment>
<evidence type="ECO:0000313" key="3">
    <source>
        <dbReference type="EMBL" id="VFU17446.1"/>
    </source>
</evidence>
<dbReference type="SUPFAM" id="SSF110849">
    <property type="entry name" value="ParB/Sulfiredoxin"/>
    <property type="match status" value="1"/>
</dbReference>
<dbReference type="OrthoDB" id="7908920at2"/>
<dbReference type="SMART" id="SM00470">
    <property type="entry name" value="ParB"/>
    <property type="match status" value="1"/>
</dbReference>
<accession>A0A4U8Z8I3</accession>
<sequence>MSRRTPSKSIAANFGALSESISLPDALSTGHDAVPSISAQPAARVGAGVIGATQRTLTDLREERDQLLIQLATTGELLLDPSLIDPSPFQDRLPDDGEAEFDSFKNLIDTEGQKVPIHVRKHPNSSGRYEIVYGHRRWRAAKELGKTVKAFVADVTDAEMAIAQGIENAARQNLTWIEKALFAWRMDQANIKSRDIRAALVIDDAELTRFRSVCRAMSPEILHAIGRAPKIGRPRWIDLATAVGKDPDALTKIHQTLSSDKVSSLHSDERFHLVLAAIKATPAEKRQERKLVAPSGKVIGTAAFNQGNVKLTISPAHADAFISFLEAEIPMIMKSYFAQRGEE</sequence>
<feature type="domain" description="ParB-like N-terminal" evidence="2">
    <location>
        <begin position="77"/>
        <end position="169"/>
    </location>
</feature>